<dbReference type="Gene3D" id="1.10.287.110">
    <property type="entry name" value="DnaJ domain"/>
    <property type="match status" value="1"/>
</dbReference>
<dbReference type="SMART" id="SM00271">
    <property type="entry name" value="DnaJ"/>
    <property type="match status" value="1"/>
</dbReference>
<sequence>MSSAGPPPPSLYAELGLPATATHAELTRRFKHLSLELHPDRAAYRTNTTASEAEVRQRYQRITAAYNILADPQRRAAYDTANGANFAARVDALRAAVMRTDEATGPAPKRHCTETPHEKKDGNNGNGTEKVDKNGEEEEEEEEEYIPG</sequence>
<dbReference type="Proteomes" id="UP000192257">
    <property type="component" value="Unassembled WGS sequence"/>
</dbReference>
<dbReference type="PANTHER" id="PTHR44743:SF10">
    <property type="entry name" value="J DOMAIN-CONTAINING PROTEIN"/>
    <property type="match status" value="1"/>
</dbReference>
<feature type="region of interest" description="Disordered" evidence="1">
    <location>
        <begin position="99"/>
        <end position="148"/>
    </location>
</feature>
<evidence type="ECO:0000256" key="1">
    <source>
        <dbReference type="SAM" id="MobiDB-lite"/>
    </source>
</evidence>
<comment type="caution">
    <text evidence="3">The sequence shown here is derived from an EMBL/GenBank/DDBJ whole genome shotgun (WGS) entry which is preliminary data.</text>
</comment>
<dbReference type="CDD" id="cd06257">
    <property type="entry name" value="DnaJ"/>
    <property type="match status" value="1"/>
</dbReference>
<dbReference type="InterPro" id="IPR018253">
    <property type="entry name" value="DnaJ_domain_CS"/>
</dbReference>
<dbReference type="Pfam" id="PF00226">
    <property type="entry name" value="DnaJ"/>
    <property type="match status" value="1"/>
</dbReference>
<dbReference type="AlphaFoldDB" id="A0A1X0NZ21"/>
<dbReference type="InterPro" id="IPR001623">
    <property type="entry name" value="DnaJ_domain"/>
</dbReference>
<evidence type="ECO:0000313" key="4">
    <source>
        <dbReference type="Proteomes" id="UP000192257"/>
    </source>
</evidence>
<organism evidence="3 4">
    <name type="scientific">Trypanosoma theileri</name>
    <dbReference type="NCBI Taxonomy" id="67003"/>
    <lineage>
        <taxon>Eukaryota</taxon>
        <taxon>Discoba</taxon>
        <taxon>Euglenozoa</taxon>
        <taxon>Kinetoplastea</taxon>
        <taxon>Metakinetoplastina</taxon>
        <taxon>Trypanosomatida</taxon>
        <taxon>Trypanosomatidae</taxon>
        <taxon>Trypanosoma</taxon>
    </lineage>
</organism>
<evidence type="ECO:0000259" key="2">
    <source>
        <dbReference type="PROSITE" id="PS50076"/>
    </source>
</evidence>
<proteinExistence type="predicted"/>
<reference evidence="3 4" key="1">
    <citation type="submission" date="2017-03" db="EMBL/GenBank/DDBJ databases">
        <title>An alternative strategy for trypanosome survival in the mammalian bloodstream revealed through genome and transcriptome analysis of the ubiquitous bovine parasite Trypanosoma (Megatrypanum) theileri.</title>
        <authorList>
            <person name="Kelly S."/>
            <person name="Ivens A."/>
            <person name="Mott A."/>
            <person name="O'Neill E."/>
            <person name="Emms D."/>
            <person name="Macleod O."/>
            <person name="Voorheis P."/>
            <person name="Matthews J."/>
            <person name="Matthews K."/>
            <person name="Carrington M."/>
        </authorList>
    </citation>
    <scope>NUCLEOTIDE SEQUENCE [LARGE SCALE GENOMIC DNA]</scope>
    <source>
        <strain evidence="3">Edinburgh</strain>
    </source>
</reference>
<feature type="compositionally biased region" description="Basic and acidic residues" evidence="1">
    <location>
        <begin position="111"/>
        <end position="122"/>
    </location>
</feature>
<dbReference type="OrthoDB" id="445556at2759"/>
<feature type="compositionally biased region" description="Acidic residues" evidence="1">
    <location>
        <begin position="135"/>
        <end position="148"/>
    </location>
</feature>
<name>A0A1X0NZ21_9TRYP</name>
<feature type="domain" description="J" evidence="2">
    <location>
        <begin position="10"/>
        <end position="82"/>
    </location>
</feature>
<dbReference type="VEuPathDB" id="TriTrypDB:TM35_000113320"/>
<dbReference type="RefSeq" id="XP_028883864.1">
    <property type="nucleotide sequence ID" value="XM_029025041.1"/>
</dbReference>
<dbReference type="EMBL" id="NBCO01000011">
    <property type="protein sequence ID" value="ORC89798.1"/>
    <property type="molecule type" value="Genomic_DNA"/>
</dbReference>
<dbReference type="GeneID" id="39984821"/>
<accession>A0A1X0NZ21</accession>
<gene>
    <name evidence="3" type="ORF">TM35_000113320</name>
</gene>
<dbReference type="SUPFAM" id="SSF46565">
    <property type="entry name" value="Chaperone J-domain"/>
    <property type="match status" value="1"/>
</dbReference>
<keyword evidence="4" id="KW-1185">Reference proteome</keyword>
<dbReference type="PROSITE" id="PS50076">
    <property type="entry name" value="DNAJ_2"/>
    <property type="match status" value="1"/>
</dbReference>
<protein>
    <submittedName>
        <fullName evidence="3">Putative chaperone</fullName>
    </submittedName>
</protein>
<dbReference type="PRINTS" id="PR00625">
    <property type="entry name" value="JDOMAIN"/>
</dbReference>
<dbReference type="PROSITE" id="PS00636">
    <property type="entry name" value="DNAJ_1"/>
    <property type="match status" value="1"/>
</dbReference>
<dbReference type="InterPro" id="IPR036869">
    <property type="entry name" value="J_dom_sf"/>
</dbReference>
<dbReference type="PANTHER" id="PTHR44743">
    <property type="entry name" value="PUTATIVE, EXPRESSED-RELATED"/>
    <property type="match status" value="1"/>
</dbReference>
<evidence type="ECO:0000313" key="3">
    <source>
        <dbReference type="EMBL" id="ORC89798.1"/>
    </source>
</evidence>